<evidence type="ECO:0000313" key="2">
    <source>
        <dbReference type="Proteomes" id="UP000232722"/>
    </source>
</evidence>
<dbReference type="EMBL" id="LLXJ01000713">
    <property type="protein sequence ID" value="PKC06805.1"/>
    <property type="molecule type" value="Genomic_DNA"/>
</dbReference>
<dbReference type="Proteomes" id="UP000232722">
    <property type="component" value="Unassembled WGS sequence"/>
</dbReference>
<proteinExistence type="predicted"/>
<reference evidence="1 2" key="2">
    <citation type="submission" date="2017-09" db="EMBL/GenBank/DDBJ databases">
        <title>Extensive intraspecific genome diversity in a model arbuscular mycorrhizal fungus.</title>
        <authorList>
            <person name="Chen E.C."/>
            <person name="Morin E."/>
            <person name="Beaudet D."/>
            <person name="Noel J."/>
            <person name="Ndikumana S."/>
            <person name="Charron P."/>
            <person name="St-Onge C."/>
            <person name="Giorgi J."/>
            <person name="Grigoriev I.V."/>
            <person name="Roux C."/>
            <person name="Martin F.M."/>
            <person name="Corradi N."/>
        </authorList>
    </citation>
    <scope>NUCLEOTIDE SEQUENCE [LARGE SCALE GENOMIC DNA]</scope>
    <source>
        <strain evidence="1 2">A5</strain>
    </source>
</reference>
<dbReference type="VEuPathDB" id="FungiDB:RhiirA1_501862"/>
<organism evidence="1 2">
    <name type="scientific">Rhizophagus irregularis</name>
    <dbReference type="NCBI Taxonomy" id="588596"/>
    <lineage>
        <taxon>Eukaryota</taxon>
        <taxon>Fungi</taxon>
        <taxon>Fungi incertae sedis</taxon>
        <taxon>Mucoromycota</taxon>
        <taxon>Glomeromycotina</taxon>
        <taxon>Glomeromycetes</taxon>
        <taxon>Glomerales</taxon>
        <taxon>Glomeraceae</taxon>
        <taxon>Rhizophagus</taxon>
    </lineage>
</organism>
<dbReference type="AlphaFoldDB" id="A0A2N0PJ03"/>
<gene>
    <name evidence="1" type="ORF">RhiirA5_419064</name>
</gene>
<dbReference type="VEuPathDB" id="FungiDB:FUN_012185"/>
<protein>
    <submittedName>
        <fullName evidence="1">Uncharacterized protein</fullName>
    </submittedName>
</protein>
<dbReference type="VEuPathDB" id="FungiDB:RhiirFUN_019124"/>
<name>A0A2N0PJ03_9GLOM</name>
<reference evidence="1 2" key="1">
    <citation type="submission" date="2016-04" db="EMBL/GenBank/DDBJ databases">
        <title>Genome analyses suggest a sexual origin of heterokaryosis in a supposedly ancient asexual fungus.</title>
        <authorList>
            <person name="Ropars J."/>
            <person name="Sedzielewska K."/>
            <person name="Noel J."/>
            <person name="Charron P."/>
            <person name="Farinelli L."/>
            <person name="Marton T."/>
            <person name="Kruger M."/>
            <person name="Pelin A."/>
            <person name="Brachmann A."/>
            <person name="Corradi N."/>
        </authorList>
    </citation>
    <scope>NUCLEOTIDE SEQUENCE [LARGE SCALE GENOMIC DNA]</scope>
    <source>
        <strain evidence="1 2">A5</strain>
    </source>
</reference>
<evidence type="ECO:0000313" key="1">
    <source>
        <dbReference type="EMBL" id="PKC06805.1"/>
    </source>
</evidence>
<accession>A0A2N0PJ03</accession>
<comment type="caution">
    <text evidence="1">The sequence shown here is derived from an EMBL/GenBank/DDBJ whole genome shotgun (WGS) entry which is preliminary data.</text>
</comment>
<dbReference type="VEuPathDB" id="FungiDB:RhiirFUN_016284"/>
<dbReference type="VEuPathDB" id="FungiDB:RhiirA1_404407"/>
<sequence length="773" mass="90177">MKKYLDHLETTNNNMKTLYESENPAREPSNNCNIHLISKCNEEIDSRYCILDFDLANREVFDFVDLNLYISNDSIKKHNFICDIQLSVPTGLYRYPHAPDTEETSEYYETLKAQIITRINDTIPIYCTRQMRKNYSLIRNLSKPVLRMLYHDLTGDASLSNDQISKEIEERLRFIILLEDPSIIIDLRTNNGFQGSKFDIFWDELDGYFNEALIYAILYIPYVISIQKLRERIITHLNTKYQGLPLPSNISIPSKEGIRLNFAPSNAYITKAMQYTERFNVKYKMQSRLLQKSSENEHYCHMIFKYEREFNIKYQDYAYFISADDKHKVPIGEDIPVSTGVHNKKTLAPAEGEITAADHNFTKLSLIPSITLFINIPNNISESFYDGKVYACFKDAIFQLSSALRHSTEFFNLMNRQYPTQSLLSILSLYTDGGSDHRCTFGSVQVALIYLFLSGNFDMLIAVRIALHNSWCNPAERIMSMINYGLQDVAIEREKMPEEFEDEFEALRTLKDIREKAKDNLCLKVELEKCIVTVQKLLRKRTKHLVWKNEVFETENPASDLEINEMFENILRIDSTLTKDKTTQQQLRKYKPLVKFIKTHCQERVYSFQIKKCNQTSCEVCYRIRMLTDVFQNLHFLSDPIPLRDNLDHYETFANLYGKPITEKFCSSLINLKSKAELALSNILISAKIREYIKYLKLVLQTYIYTCGSPIFPDNHNLAQEIFVRVQISCDSPIELLYYSSKKVGNIPICYWYGTNSDFKIVPQNLQVNISIM</sequence>
<dbReference type="VEuPathDB" id="FungiDB:FUN_005026"/>